<feature type="signal peptide" evidence="1">
    <location>
        <begin position="1"/>
        <end position="29"/>
    </location>
</feature>
<keyword evidence="1" id="KW-0732">Signal</keyword>
<feature type="chain" id="PRO_5012591124" description="Alpha/beta hydrolase domain-containing protein" evidence="1">
    <location>
        <begin position="30"/>
        <end position="640"/>
    </location>
</feature>
<dbReference type="RefSeq" id="WP_076404772.1">
    <property type="nucleotide sequence ID" value="NZ_FTMI01000003.1"/>
</dbReference>
<gene>
    <name evidence="3" type="ORF">SAMN05518682_1890</name>
</gene>
<dbReference type="InterPro" id="IPR045394">
    <property type="entry name" value="Abhydrolase_dom"/>
</dbReference>
<organism evidence="3 4">
    <name type="scientific">Cellulosimicrobium aquatile</name>
    <dbReference type="NCBI Taxonomy" id="1612203"/>
    <lineage>
        <taxon>Bacteria</taxon>
        <taxon>Bacillati</taxon>
        <taxon>Actinomycetota</taxon>
        <taxon>Actinomycetes</taxon>
        <taxon>Micrococcales</taxon>
        <taxon>Promicromonosporaceae</taxon>
        <taxon>Cellulosimicrobium</taxon>
    </lineage>
</organism>
<reference evidence="4" key="1">
    <citation type="submission" date="2017-01" db="EMBL/GenBank/DDBJ databases">
        <authorList>
            <person name="Varghese N."/>
            <person name="Submissions S."/>
        </authorList>
    </citation>
    <scope>NUCLEOTIDE SEQUENCE [LARGE SCALE GENOMIC DNA]</scope>
    <source>
        <strain evidence="4">3bp</strain>
    </source>
</reference>
<proteinExistence type="predicted"/>
<protein>
    <recommendedName>
        <fullName evidence="2">Alpha/beta hydrolase domain-containing protein</fullName>
    </recommendedName>
</protein>
<evidence type="ECO:0000259" key="2">
    <source>
        <dbReference type="Pfam" id="PF20091"/>
    </source>
</evidence>
<dbReference type="Pfam" id="PF20091">
    <property type="entry name" value="Abhydrolase_10"/>
    <property type="match status" value="1"/>
</dbReference>
<dbReference type="EMBL" id="FTMI01000003">
    <property type="protein sequence ID" value="SIQ27417.1"/>
    <property type="molecule type" value="Genomic_DNA"/>
</dbReference>
<sequence>MSAPPVRRPLVLALAGVLVLAGTALPASAAVPDPVVTGPVPATTAPGDPAHGYPFLATDYDLAARGYVEEEFFVEGEATRYQADGVTDATVLSTGHAFRTRVVVRRPVDPATFNGTVIAEWYNVSNQWDQEVDWFQTHEHLVREGYAWVGVSAQRAGVHSPTGLRAWSPERYGTLDLTDGGTVTDDTLSWDVFSQAVAAVRDPAGTAPLGPLEAERVVATGHSQSAGRLWSYVNSVDPLAGVVDAVVLHGGGGLLRDDLETPVFKINSETDVAIDLLGAAQRQPDTDLRRTWEVAGASHGDWKLITDYGRLRIRDVGSAPGGYPGTPQTCEEPSGSRVPQHLVQASVYDHVAAWVADGTAPPSAAPITLTDQAPRQVVRDERGLGLGGVRLAQQDVPTRINSGANAGPGFCFLDGGSRPVDDATLAAWYPDVEDYRDAVVASTRAAVEAGFVGADVAADPSWYTDVVDLVDERVAAGTVEPEAGAQVQVRIRRALEAADRRDWDAAQTLVQEALALGSTAIEDAGASASVVRSTTAVLGVLALSAALDGPDVSATAVPRCLAGRAYVAVRATNDGAVPVDVTLSTPFGERTVAGVAPGASAYQSFSARSATLDAGSALVTATGDGRSSSDDVAYPALDCG</sequence>
<feature type="domain" description="Alpha/beta hydrolase" evidence="2">
    <location>
        <begin position="36"/>
        <end position="455"/>
    </location>
</feature>
<keyword evidence="4" id="KW-1185">Reference proteome</keyword>
<evidence type="ECO:0000313" key="3">
    <source>
        <dbReference type="EMBL" id="SIQ27417.1"/>
    </source>
</evidence>
<dbReference type="AlphaFoldDB" id="A0A1N6RF26"/>
<name>A0A1N6RF26_9MICO</name>
<accession>A0A1N6RF26</accession>
<evidence type="ECO:0000313" key="4">
    <source>
        <dbReference type="Proteomes" id="UP000186235"/>
    </source>
</evidence>
<evidence type="ECO:0000256" key="1">
    <source>
        <dbReference type="SAM" id="SignalP"/>
    </source>
</evidence>
<dbReference type="Proteomes" id="UP000186235">
    <property type="component" value="Unassembled WGS sequence"/>
</dbReference>